<dbReference type="NCBIfam" id="NF008865">
    <property type="entry name" value="PRK11898.1"/>
    <property type="match status" value="1"/>
</dbReference>
<feature type="domain" description="ACT" evidence="13">
    <location>
        <begin position="262"/>
        <end position="339"/>
    </location>
</feature>
<evidence type="ECO:0000259" key="12">
    <source>
        <dbReference type="PROSITE" id="PS51171"/>
    </source>
</evidence>
<dbReference type="Gene3D" id="3.40.190.10">
    <property type="entry name" value="Periplasmic binding protein-like II"/>
    <property type="match status" value="2"/>
</dbReference>
<dbReference type="InterPro" id="IPR001086">
    <property type="entry name" value="Preph_deHydtase"/>
</dbReference>
<accession>A0A916VG48</accession>
<dbReference type="CDD" id="cd13633">
    <property type="entry name" value="PBP2_Sa-PDT_like"/>
    <property type="match status" value="1"/>
</dbReference>
<evidence type="ECO:0000256" key="2">
    <source>
        <dbReference type="ARBA" id="ARBA00013147"/>
    </source>
</evidence>
<dbReference type="PROSITE" id="PS51171">
    <property type="entry name" value="PREPHENATE_DEHYDR_3"/>
    <property type="match status" value="1"/>
</dbReference>
<evidence type="ECO:0000256" key="9">
    <source>
        <dbReference type="PIRSR" id="PIRSR001500-2"/>
    </source>
</evidence>
<evidence type="ECO:0000256" key="4">
    <source>
        <dbReference type="ARBA" id="ARBA00022605"/>
    </source>
</evidence>
<dbReference type="SUPFAM" id="SSF55021">
    <property type="entry name" value="ACT-like"/>
    <property type="match status" value="1"/>
</dbReference>
<dbReference type="Proteomes" id="UP000654993">
    <property type="component" value="Unassembled WGS sequence"/>
</dbReference>
<dbReference type="Pfam" id="PF01842">
    <property type="entry name" value="ACT"/>
    <property type="match status" value="1"/>
</dbReference>
<evidence type="ECO:0000256" key="11">
    <source>
        <dbReference type="SAM" id="MobiDB-lite"/>
    </source>
</evidence>
<evidence type="ECO:0000256" key="10">
    <source>
        <dbReference type="RuleBase" id="RU361254"/>
    </source>
</evidence>
<dbReference type="GO" id="GO:0005737">
    <property type="term" value="C:cytoplasm"/>
    <property type="evidence" value="ECO:0007669"/>
    <property type="project" value="TreeGrafter"/>
</dbReference>
<comment type="pathway">
    <text evidence="1 10">Amino-acid biosynthesis; L-phenylalanine biosynthesis; phenylpyruvate from prephenate: step 1/1.</text>
</comment>
<dbReference type="PANTHER" id="PTHR21022">
    <property type="entry name" value="PREPHENATE DEHYDRATASE P PROTEIN"/>
    <property type="match status" value="1"/>
</dbReference>
<keyword evidence="7 10" id="KW-0456">Lyase</keyword>
<keyword evidence="4 10" id="KW-0028">Amino-acid biosynthesis</keyword>
<evidence type="ECO:0000256" key="3">
    <source>
        <dbReference type="ARBA" id="ARBA00021872"/>
    </source>
</evidence>
<dbReference type="SUPFAM" id="SSF53850">
    <property type="entry name" value="Periplasmic binding protein-like II"/>
    <property type="match status" value="2"/>
</dbReference>
<reference evidence="14" key="1">
    <citation type="submission" date="2020-08" db="EMBL/GenBank/DDBJ databases">
        <authorList>
            <person name="Uke A."/>
            <person name="Chhe C."/>
            <person name="Baramee S."/>
            <person name="Kosugi A."/>
        </authorList>
    </citation>
    <scope>NUCLEOTIDE SEQUENCE</scope>
    <source>
        <strain evidence="14">DA-C8</strain>
    </source>
</reference>
<dbReference type="InterPro" id="IPR018528">
    <property type="entry name" value="Preph_deHydtase_CS"/>
</dbReference>
<dbReference type="Pfam" id="PF00800">
    <property type="entry name" value="PDT"/>
    <property type="match status" value="2"/>
</dbReference>
<comment type="catalytic activity">
    <reaction evidence="8 10">
        <text>prephenate + H(+) = 3-phenylpyruvate + CO2 + H2O</text>
        <dbReference type="Rhea" id="RHEA:21648"/>
        <dbReference type="ChEBI" id="CHEBI:15377"/>
        <dbReference type="ChEBI" id="CHEBI:15378"/>
        <dbReference type="ChEBI" id="CHEBI:16526"/>
        <dbReference type="ChEBI" id="CHEBI:18005"/>
        <dbReference type="ChEBI" id="CHEBI:29934"/>
        <dbReference type="EC" id="4.2.1.51"/>
    </reaction>
</comment>
<dbReference type="PROSITE" id="PS00857">
    <property type="entry name" value="PREPHENATE_DEHYDR_1"/>
    <property type="match status" value="1"/>
</dbReference>
<feature type="site" description="Essential for prephenate dehydratase activity" evidence="9">
    <location>
        <position position="240"/>
    </location>
</feature>
<reference evidence="14" key="2">
    <citation type="journal article" date="2021" name="Data Brief">
        <title>Draft genome sequence data of the facultative, thermophilic, xylanolytic bacterium Paenibacillus sp. strain DA-C8.</title>
        <authorList>
            <person name="Chhe C."/>
            <person name="Uke A."/>
            <person name="Baramee S."/>
            <person name="Ungkulpasvich U."/>
            <person name="Tachaapaikoon C."/>
            <person name="Pason P."/>
            <person name="Waeonukul R."/>
            <person name="Ratanakhanokchai K."/>
            <person name="Kosugi A."/>
        </authorList>
    </citation>
    <scope>NUCLEOTIDE SEQUENCE</scope>
    <source>
        <strain evidence="14">DA-C8</strain>
    </source>
</reference>
<dbReference type="InterPro" id="IPR008242">
    <property type="entry name" value="Chor_mutase/pphenate_deHydtase"/>
</dbReference>
<keyword evidence="15" id="KW-1185">Reference proteome</keyword>
<dbReference type="PANTHER" id="PTHR21022:SF19">
    <property type="entry name" value="PREPHENATE DEHYDRATASE-RELATED"/>
    <property type="match status" value="1"/>
</dbReference>
<dbReference type="InterPro" id="IPR045865">
    <property type="entry name" value="ACT-like_dom_sf"/>
</dbReference>
<comment type="caution">
    <text evidence="14">The sequence shown here is derived from an EMBL/GenBank/DDBJ whole genome shotgun (WGS) entry which is preliminary data.</text>
</comment>
<dbReference type="InterPro" id="IPR002912">
    <property type="entry name" value="ACT_dom"/>
</dbReference>
<evidence type="ECO:0000313" key="14">
    <source>
        <dbReference type="EMBL" id="GFR38344.1"/>
    </source>
</evidence>
<dbReference type="GO" id="GO:0004664">
    <property type="term" value="F:prephenate dehydratase activity"/>
    <property type="evidence" value="ECO:0007669"/>
    <property type="project" value="UniProtKB-UniRule"/>
</dbReference>
<keyword evidence="5 10" id="KW-0057">Aromatic amino acid biosynthesis</keyword>
<evidence type="ECO:0000256" key="5">
    <source>
        <dbReference type="ARBA" id="ARBA00023141"/>
    </source>
</evidence>
<dbReference type="EC" id="4.2.1.51" evidence="2 10"/>
<dbReference type="PROSITE" id="PS00858">
    <property type="entry name" value="PREPHENATE_DEHYDR_2"/>
    <property type="match status" value="1"/>
</dbReference>
<evidence type="ECO:0000256" key="7">
    <source>
        <dbReference type="ARBA" id="ARBA00023239"/>
    </source>
</evidence>
<proteinExistence type="predicted"/>
<evidence type="ECO:0000313" key="15">
    <source>
        <dbReference type="Proteomes" id="UP000654993"/>
    </source>
</evidence>
<organism evidence="14 15">
    <name type="scientific">Insulibacter thermoxylanivorax</name>
    <dbReference type="NCBI Taxonomy" id="2749268"/>
    <lineage>
        <taxon>Bacteria</taxon>
        <taxon>Bacillati</taxon>
        <taxon>Bacillota</taxon>
        <taxon>Bacilli</taxon>
        <taxon>Bacillales</taxon>
        <taxon>Paenibacillaceae</taxon>
        <taxon>Insulibacter</taxon>
    </lineage>
</organism>
<gene>
    <name evidence="10" type="primary">pheA</name>
    <name evidence="14" type="ORF">PRECH8_16400</name>
</gene>
<feature type="region of interest" description="Disordered" evidence="11">
    <location>
        <begin position="93"/>
        <end position="150"/>
    </location>
</feature>
<keyword evidence="6 10" id="KW-0584">Phenylalanine biosynthesis</keyword>
<protein>
    <recommendedName>
        <fullName evidence="3 10">Prephenate dehydratase</fullName>
        <shortName evidence="10">PDT</shortName>
        <ecNumber evidence="2 10">4.2.1.51</ecNumber>
    </recommendedName>
</protein>
<sequence length="350" mass="37970">MTRIAILGPEGTVSEEAAEHLFAGMDVELIPYRLISEVFTATAEGRTDYSVIPIENTIEGSVSLHMDWLIHEVDLPIQAEWVYPPRQNLIGFAPSEASSGDPPGTASDVHSEVSSMAASDARSELSTGTASDAHARATSGTVSDERSEESAGEKDLLAVKLAGIRKVMSHPVAIAQSSQFLKKYLPHAELEHVSSTAEGVRLVKTSGDAGVAAIGTVLAARRYGLQVLAQDIQDHKNNFTRFILVGKQPIQIKPTDTYKTSLQVTLPEDYPGALHQVLSAFAWRRINLTRIESRPTRKKLGSYYFLIDIMGSLDSVLLPAAISEIEAIGCQVRILGSYPSYSYETSQSEV</sequence>
<evidence type="ECO:0000256" key="8">
    <source>
        <dbReference type="ARBA" id="ARBA00047848"/>
    </source>
</evidence>
<evidence type="ECO:0000256" key="1">
    <source>
        <dbReference type="ARBA" id="ARBA00004741"/>
    </source>
</evidence>
<dbReference type="FunFam" id="3.30.70.260:FF:000012">
    <property type="entry name" value="Prephenate dehydratase"/>
    <property type="match status" value="1"/>
</dbReference>
<name>A0A916VG48_9BACL</name>
<dbReference type="PIRSF" id="PIRSF001500">
    <property type="entry name" value="Chor_mut_pdt_Ppr"/>
    <property type="match status" value="1"/>
</dbReference>
<evidence type="ECO:0000256" key="6">
    <source>
        <dbReference type="ARBA" id="ARBA00023222"/>
    </source>
</evidence>
<dbReference type="RefSeq" id="WP_200966598.1">
    <property type="nucleotide sequence ID" value="NZ_BMAQ01000016.1"/>
</dbReference>
<dbReference type="CDD" id="cd04905">
    <property type="entry name" value="ACT_CM-PDT"/>
    <property type="match status" value="1"/>
</dbReference>
<dbReference type="GO" id="GO:0009094">
    <property type="term" value="P:L-phenylalanine biosynthetic process"/>
    <property type="evidence" value="ECO:0007669"/>
    <property type="project" value="UniProtKB-KW"/>
</dbReference>
<dbReference type="EMBL" id="BMAQ01000016">
    <property type="protein sequence ID" value="GFR38344.1"/>
    <property type="molecule type" value="Genomic_DNA"/>
</dbReference>
<feature type="domain" description="Prephenate dehydratase" evidence="12">
    <location>
        <begin position="3"/>
        <end position="247"/>
    </location>
</feature>
<evidence type="ECO:0000259" key="13">
    <source>
        <dbReference type="PROSITE" id="PS51671"/>
    </source>
</evidence>
<dbReference type="AlphaFoldDB" id="A0A916VG48"/>
<dbReference type="PROSITE" id="PS51671">
    <property type="entry name" value="ACT"/>
    <property type="match status" value="1"/>
</dbReference>
<dbReference type="Gene3D" id="3.30.70.260">
    <property type="match status" value="1"/>
</dbReference>